<evidence type="ECO:0000256" key="1">
    <source>
        <dbReference type="SAM" id="SignalP"/>
    </source>
</evidence>
<dbReference type="Proteomes" id="UP000285569">
    <property type="component" value="Unassembled WGS sequence"/>
</dbReference>
<feature type="chain" id="PRO_5046091989" evidence="1">
    <location>
        <begin position="20"/>
        <end position="138"/>
    </location>
</feature>
<sequence>MKFLSIASIILFLGFFASCQLKNDKDENEDLFRRLVVGSSTPSTANSKQNDSQYFRIGGSISGLPSGANLTLAVNGTDQTIFNTGGPFLFPFPYPDRTSYVISVLSSPPGYTCSVTANANGSIQGANATSTIIICTSP</sequence>
<comment type="caution">
    <text evidence="2">The sequence shown here is derived from an EMBL/GenBank/DDBJ whole genome shotgun (WGS) entry which is preliminary data.</text>
</comment>
<evidence type="ECO:0000313" key="3">
    <source>
        <dbReference type="Proteomes" id="UP000285569"/>
    </source>
</evidence>
<organism evidence="2 3">
    <name type="scientific">Leptospira yasudae</name>
    <dbReference type="NCBI Taxonomy" id="2202201"/>
    <lineage>
        <taxon>Bacteria</taxon>
        <taxon>Pseudomonadati</taxon>
        <taxon>Spirochaetota</taxon>
        <taxon>Spirochaetia</taxon>
        <taxon>Leptospirales</taxon>
        <taxon>Leptospiraceae</taxon>
        <taxon>Leptospira</taxon>
    </lineage>
</organism>
<reference evidence="2 3" key="2">
    <citation type="journal article" date="2020" name="Int. J. Syst. Evol. Microbiol.">
        <title>Leptospira yasudae sp. nov. and Leptospira stimsonii sp. nov., two new species of the pathogenic group isolated from environmental sources.</title>
        <authorList>
            <person name="Casanovas-Massana A."/>
            <person name="Hamond C."/>
            <person name="Santos L.A."/>
            <person name="de Oliveira D."/>
            <person name="Hacker K.P."/>
            <person name="Balassiano I."/>
            <person name="Costa F."/>
            <person name="Medeiros M.A."/>
            <person name="Reis M.G."/>
            <person name="Ko A.I."/>
            <person name="Wunder E.A."/>
        </authorList>
    </citation>
    <scope>NUCLEOTIDE SEQUENCE [LARGE SCALE GENOMIC DNA]</scope>
    <source>
        <strain evidence="2 3">B21</strain>
    </source>
</reference>
<feature type="signal peptide" evidence="1">
    <location>
        <begin position="1"/>
        <end position="19"/>
    </location>
</feature>
<reference evidence="3" key="1">
    <citation type="submission" date="2018-05" db="EMBL/GenBank/DDBJ databases">
        <title>Leptospira yasudae sp. nov. and Leptospira stimsonii sp. nov., two pathogenic species of the genus Leptospira isolated from environmental sources.</title>
        <authorList>
            <person name="Casanovas-Massana A."/>
            <person name="Hamond C."/>
            <person name="Santos L.A."/>
            <person name="Hacker K.P."/>
            <person name="Balassiano I."/>
            <person name="Medeiros M.A."/>
            <person name="Reis M.G."/>
            <person name="Ko A.I."/>
            <person name="Wunder E.A."/>
        </authorList>
    </citation>
    <scope>NUCLEOTIDE SEQUENCE [LARGE SCALE GENOMIC DNA]</scope>
    <source>
        <strain evidence="3">B21</strain>
    </source>
</reference>
<protein>
    <submittedName>
        <fullName evidence="2">Hemagglutinin</fullName>
    </submittedName>
</protein>
<name>A0ABX9M8E1_9LEPT</name>
<keyword evidence="1" id="KW-0732">Signal</keyword>
<dbReference type="PROSITE" id="PS51257">
    <property type="entry name" value="PROKAR_LIPOPROTEIN"/>
    <property type="match status" value="1"/>
</dbReference>
<proteinExistence type="predicted"/>
<keyword evidence="3" id="KW-1185">Reference proteome</keyword>
<dbReference type="EMBL" id="QHCR01000001">
    <property type="protein sequence ID" value="RHX81902.1"/>
    <property type="molecule type" value="Genomic_DNA"/>
</dbReference>
<evidence type="ECO:0000313" key="2">
    <source>
        <dbReference type="EMBL" id="RHX81902.1"/>
    </source>
</evidence>
<gene>
    <name evidence="2" type="ORF">DLM77_00010</name>
</gene>
<accession>A0ABX9M8E1</accession>